<evidence type="ECO:0000313" key="2">
    <source>
        <dbReference type="Proteomes" id="UP001500582"/>
    </source>
</evidence>
<gene>
    <name evidence="1" type="ORF">GCM10023149_52740</name>
</gene>
<accession>A0ABP8HLS9</accession>
<evidence type="ECO:0000313" key="1">
    <source>
        <dbReference type="EMBL" id="GAA4340914.1"/>
    </source>
</evidence>
<name>A0ABP8HLS9_9SPHI</name>
<reference evidence="2" key="1">
    <citation type="journal article" date="2019" name="Int. J. Syst. Evol. Microbiol.">
        <title>The Global Catalogue of Microorganisms (GCM) 10K type strain sequencing project: providing services to taxonomists for standard genome sequencing and annotation.</title>
        <authorList>
            <consortium name="The Broad Institute Genomics Platform"/>
            <consortium name="The Broad Institute Genome Sequencing Center for Infectious Disease"/>
            <person name="Wu L."/>
            <person name="Ma J."/>
        </authorList>
    </citation>
    <scope>NUCLEOTIDE SEQUENCE [LARGE SCALE GENOMIC DNA]</scope>
    <source>
        <strain evidence="2">JCM 17705</strain>
    </source>
</reference>
<sequence length="149" mass="16616">MKKNLIYVAPLVALILGGILTGCLKTKENTPAPVPSGKFGGQFRVIRKKATGPGFDTLIKTTTFKLNMKADSGYKVVGDTTKHAGSHGTYSNNDYYIQFNDVTYSETDTSKKKHLVGVYRFYYDGDILQMVRSYSDTLSYQYDLKKTAN</sequence>
<dbReference type="Proteomes" id="UP001500582">
    <property type="component" value="Unassembled WGS sequence"/>
</dbReference>
<dbReference type="RefSeq" id="WP_345214233.1">
    <property type="nucleotide sequence ID" value="NZ_BAABFT010000027.1"/>
</dbReference>
<organism evidence="1 2">
    <name type="scientific">Mucilaginibacter gynuensis</name>
    <dbReference type="NCBI Taxonomy" id="1302236"/>
    <lineage>
        <taxon>Bacteria</taxon>
        <taxon>Pseudomonadati</taxon>
        <taxon>Bacteroidota</taxon>
        <taxon>Sphingobacteriia</taxon>
        <taxon>Sphingobacteriales</taxon>
        <taxon>Sphingobacteriaceae</taxon>
        <taxon>Mucilaginibacter</taxon>
    </lineage>
</organism>
<dbReference type="PROSITE" id="PS51257">
    <property type="entry name" value="PROKAR_LIPOPROTEIN"/>
    <property type="match status" value="1"/>
</dbReference>
<comment type="caution">
    <text evidence="1">The sequence shown here is derived from an EMBL/GenBank/DDBJ whole genome shotgun (WGS) entry which is preliminary data.</text>
</comment>
<dbReference type="EMBL" id="BAABFT010000027">
    <property type="protein sequence ID" value="GAA4340914.1"/>
    <property type="molecule type" value="Genomic_DNA"/>
</dbReference>
<proteinExistence type="predicted"/>
<protein>
    <recommendedName>
        <fullName evidence="3">Lipoprotein</fullName>
    </recommendedName>
</protein>
<evidence type="ECO:0008006" key="3">
    <source>
        <dbReference type="Google" id="ProtNLM"/>
    </source>
</evidence>
<keyword evidence="2" id="KW-1185">Reference proteome</keyword>